<evidence type="ECO:0000256" key="1">
    <source>
        <dbReference type="ARBA" id="ARBA00004141"/>
    </source>
</evidence>
<keyword evidence="7" id="KW-0915">Sodium</keyword>
<keyword evidence="9 15" id="KW-0472">Membrane</keyword>
<keyword evidence="3 13" id="KW-0813">Transport</keyword>
<dbReference type="EMBL" id="JAHQIW010001584">
    <property type="protein sequence ID" value="KAJ1353047.1"/>
    <property type="molecule type" value="Genomic_DNA"/>
</dbReference>
<feature type="compositionally biased region" description="Basic and acidic residues" evidence="14">
    <location>
        <begin position="222"/>
        <end position="234"/>
    </location>
</feature>
<dbReference type="InterPro" id="IPR001873">
    <property type="entry name" value="ENaC"/>
</dbReference>
<reference evidence="16" key="1">
    <citation type="submission" date="2021-06" db="EMBL/GenBank/DDBJ databases">
        <title>Parelaphostrongylus tenuis whole genome reference sequence.</title>
        <authorList>
            <person name="Garwood T.J."/>
            <person name="Larsen P.A."/>
            <person name="Fountain-Jones N.M."/>
            <person name="Garbe J.R."/>
            <person name="Macchietto M.G."/>
            <person name="Kania S.A."/>
            <person name="Gerhold R.W."/>
            <person name="Richards J.E."/>
            <person name="Wolf T.M."/>
        </authorList>
    </citation>
    <scope>NUCLEOTIDE SEQUENCE</scope>
    <source>
        <strain evidence="16">MNPRO001-30</strain>
        <tissue evidence="16">Meninges</tissue>
    </source>
</reference>
<dbReference type="GO" id="GO:0005272">
    <property type="term" value="F:sodium channel activity"/>
    <property type="evidence" value="ECO:0007669"/>
    <property type="project" value="UniProtKB-KW"/>
</dbReference>
<evidence type="ECO:0000256" key="4">
    <source>
        <dbReference type="ARBA" id="ARBA00022461"/>
    </source>
</evidence>
<evidence type="ECO:0000256" key="3">
    <source>
        <dbReference type="ARBA" id="ARBA00022448"/>
    </source>
</evidence>
<keyword evidence="5 13" id="KW-0812">Transmembrane</keyword>
<dbReference type="GO" id="GO:0016020">
    <property type="term" value="C:membrane"/>
    <property type="evidence" value="ECO:0007669"/>
    <property type="project" value="UniProtKB-SubCell"/>
</dbReference>
<protein>
    <submittedName>
        <fullName evidence="16">Uncharacterized protein</fullName>
    </submittedName>
</protein>
<evidence type="ECO:0000256" key="7">
    <source>
        <dbReference type="ARBA" id="ARBA00023053"/>
    </source>
</evidence>
<dbReference type="Gene3D" id="1.10.287.770">
    <property type="entry name" value="YojJ-like"/>
    <property type="match status" value="1"/>
</dbReference>
<name>A0AAD5MQT2_PARTN</name>
<evidence type="ECO:0000256" key="8">
    <source>
        <dbReference type="ARBA" id="ARBA00023065"/>
    </source>
</evidence>
<evidence type="ECO:0000256" key="14">
    <source>
        <dbReference type="SAM" id="MobiDB-lite"/>
    </source>
</evidence>
<evidence type="ECO:0000256" key="11">
    <source>
        <dbReference type="ARBA" id="ARBA00023201"/>
    </source>
</evidence>
<dbReference type="Proteomes" id="UP001196413">
    <property type="component" value="Unassembled WGS sequence"/>
</dbReference>
<evidence type="ECO:0000313" key="16">
    <source>
        <dbReference type="EMBL" id="KAJ1353047.1"/>
    </source>
</evidence>
<evidence type="ECO:0000256" key="5">
    <source>
        <dbReference type="ARBA" id="ARBA00022692"/>
    </source>
</evidence>
<evidence type="ECO:0000256" key="12">
    <source>
        <dbReference type="ARBA" id="ARBA00023303"/>
    </source>
</evidence>
<evidence type="ECO:0000256" key="10">
    <source>
        <dbReference type="ARBA" id="ARBA00023180"/>
    </source>
</evidence>
<organism evidence="16 17">
    <name type="scientific">Parelaphostrongylus tenuis</name>
    <name type="common">Meningeal worm</name>
    <dbReference type="NCBI Taxonomy" id="148309"/>
    <lineage>
        <taxon>Eukaryota</taxon>
        <taxon>Metazoa</taxon>
        <taxon>Ecdysozoa</taxon>
        <taxon>Nematoda</taxon>
        <taxon>Chromadorea</taxon>
        <taxon>Rhabditida</taxon>
        <taxon>Rhabditina</taxon>
        <taxon>Rhabditomorpha</taxon>
        <taxon>Strongyloidea</taxon>
        <taxon>Metastrongylidae</taxon>
        <taxon>Parelaphostrongylus</taxon>
    </lineage>
</organism>
<feature type="transmembrane region" description="Helical" evidence="15">
    <location>
        <begin position="97"/>
        <end position="118"/>
    </location>
</feature>
<evidence type="ECO:0000256" key="9">
    <source>
        <dbReference type="ARBA" id="ARBA00023136"/>
    </source>
</evidence>
<keyword evidence="4 13" id="KW-0894">Sodium channel</keyword>
<sequence>MVTEKKHCIPTSVVQQNLLALPICNETNISLNRSLQTDFPCYTPCSSLRWKCSTSYSRTLRGLSITLEINSMMEVFVEVRKMGITDVLSSIGGGTSLFLGCSCVTLMETFIFLLKLVLQSIKKETYDEIKLKTERSTQEVVSSPACKQRLLPESQLPDQLSPGFESEIRNEVAPMSSSPRKLTHFIRFLQLNDNGDKIICKEFYQKPKPLSLSELRSSNFFNDHDPPDVERSVKDSLPLNQPPTSGGAADHRGLIRQNAVEISDAMIEQYLNEPTYLRTFYGDFDRKHPPRMKVRRISSGTSRGSVSSSRANIHIVEHPRRRSQIYNKFLAMNDF</sequence>
<evidence type="ECO:0000313" key="17">
    <source>
        <dbReference type="Proteomes" id="UP001196413"/>
    </source>
</evidence>
<evidence type="ECO:0000256" key="13">
    <source>
        <dbReference type="RuleBase" id="RU000679"/>
    </source>
</evidence>
<keyword evidence="8 13" id="KW-0406">Ion transport</keyword>
<evidence type="ECO:0000256" key="15">
    <source>
        <dbReference type="SAM" id="Phobius"/>
    </source>
</evidence>
<gene>
    <name evidence="16" type="ORF">KIN20_009592</name>
</gene>
<feature type="region of interest" description="Disordered" evidence="14">
    <location>
        <begin position="217"/>
        <end position="252"/>
    </location>
</feature>
<keyword evidence="6 15" id="KW-1133">Transmembrane helix</keyword>
<keyword evidence="11 13" id="KW-0739">Sodium transport</keyword>
<evidence type="ECO:0000256" key="2">
    <source>
        <dbReference type="ARBA" id="ARBA00007193"/>
    </source>
</evidence>
<dbReference type="AlphaFoldDB" id="A0AAD5MQT2"/>
<dbReference type="Pfam" id="PF00858">
    <property type="entry name" value="ASC"/>
    <property type="match status" value="1"/>
</dbReference>
<evidence type="ECO:0000256" key="6">
    <source>
        <dbReference type="ARBA" id="ARBA00022989"/>
    </source>
</evidence>
<comment type="similarity">
    <text evidence="2 13">Belongs to the amiloride-sensitive sodium channel (TC 1.A.6) family.</text>
</comment>
<accession>A0AAD5MQT2</accession>
<comment type="caution">
    <text evidence="16">The sequence shown here is derived from an EMBL/GenBank/DDBJ whole genome shotgun (WGS) entry which is preliminary data.</text>
</comment>
<keyword evidence="17" id="KW-1185">Reference proteome</keyword>
<keyword evidence="10" id="KW-0325">Glycoprotein</keyword>
<proteinExistence type="inferred from homology"/>
<keyword evidence="12 13" id="KW-0407">Ion channel</keyword>
<comment type="subcellular location">
    <subcellularLocation>
        <location evidence="1">Membrane</location>
        <topology evidence="1">Multi-pass membrane protein</topology>
    </subcellularLocation>
</comment>